<organism evidence="2 3">
    <name type="scientific">Morus notabilis</name>
    <dbReference type="NCBI Taxonomy" id="981085"/>
    <lineage>
        <taxon>Eukaryota</taxon>
        <taxon>Viridiplantae</taxon>
        <taxon>Streptophyta</taxon>
        <taxon>Embryophyta</taxon>
        <taxon>Tracheophyta</taxon>
        <taxon>Spermatophyta</taxon>
        <taxon>Magnoliopsida</taxon>
        <taxon>eudicotyledons</taxon>
        <taxon>Gunneridae</taxon>
        <taxon>Pentapetalae</taxon>
        <taxon>rosids</taxon>
        <taxon>fabids</taxon>
        <taxon>Rosales</taxon>
        <taxon>Moraceae</taxon>
        <taxon>Moreae</taxon>
        <taxon>Morus</taxon>
    </lineage>
</organism>
<name>W9QCU6_9ROSA</name>
<dbReference type="AlphaFoldDB" id="W9QCU6"/>
<reference evidence="3" key="1">
    <citation type="submission" date="2013-01" db="EMBL/GenBank/DDBJ databases">
        <title>Draft Genome Sequence of a Mulberry Tree, Morus notabilis C.K. Schneid.</title>
        <authorList>
            <person name="He N."/>
            <person name="Zhao S."/>
        </authorList>
    </citation>
    <scope>NUCLEOTIDE SEQUENCE</scope>
</reference>
<evidence type="ECO:0000256" key="1">
    <source>
        <dbReference type="ARBA" id="ARBA00007626"/>
    </source>
</evidence>
<dbReference type="eggNOG" id="KOG4197">
    <property type="taxonomic scope" value="Eukaryota"/>
</dbReference>
<evidence type="ECO:0000313" key="2">
    <source>
        <dbReference type="EMBL" id="EXB28627.1"/>
    </source>
</evidence>
<gene>
    <name evidence="2" type="ORF">L484_003150</name>
</gene>
<keyword evidence="3" id="KW-1185">Reference proteome</keyword>
<sequence length="84" mass="9701">MDEYAKRGDIHNTEKMFLRMKQAGYDARFRQFQALIQAYVNAKTPAYGIRERMKADNIFPNRALAAQLTQVDAFRKTAASELLD</sequence>
<dbReference type="InterPro" id="IPR011990">
    <property type="entry name" value="TPR-like_helical_dom_sf"/>
</dbReference>
<dbReference type="PANTHER" id="PTHR45717:SF15">
    <property type="entry name" value="AGL218WP"/>
    <property type="match status" value="1"/>
</dbReference>
<dbReference type="EMBL" id="KE343392">
    <property type="protein sequence ID" value="EXB28627.1"/>
    <property type="molecule type" value="Genomic_DNA"/>
</dbReference>
<evidence type="ECO:0000313" key="3">
    <source>
        <dbReference type="Proteomes" id="UP000030645"/>
    </source>
</evidence>
<dbReference type="Proteomes" id="UP000030645">
    <property type="component" value="Unassembled WGS sequence"/>
</dbReference>
<dbReference type="Gene3D" id="1.25.40.10">
    <property type="entry name" value="Tetratricopeptide repeat domain"/>
    <property type="match status" value="1"/>
</dbReference>
<evidence type="ECO:0008006" key="4">
    <source>
        <dbReference type="Google" id="ProtNLM"/>
    </source>
</evidence>
<dbReference type="GO" id="GO:0005739">
    <property type="term" value="C:mitochondrion"/>
    <property type="evidence" value="ECO:0007669"/>
    <property type="project" value="TreeGrafter"/>
</dbReference>
<comment type="similarity">
    <text evidence="1">Belongs to the PPR family. P subfamily.</text>
</comment>
<accession>W9QCU6</accession>
<protein>
    <recommendedName>
        <fullName evidence="4">Pentatricopeptide repeat-containing protein</fullName>
    </recommendedName>
</protein>
<dbReference type="PANTHER" id="PTHR45717">
    <property type="entry name" value="OS12G0527900 PROTEIN"/>
    <property type="match status" value="1"/>
</dbReference>
<dbReference type="STRING" id="981085.W9QCU6"/>
<proteinExistence type="inferred from homology"/>